<dbReference type="Proteomes" id="UP000253517">
    <property type="component" value="Unassembled WGS sequence"/>
</dbReference>
<dbReference type="GO" id="GO:1901135">
    <property type="term" value="P:carbohydrate derivative metabolic process"/>
    <property type="evidence" value="ECO:0007669"/>
    <property type="project" value="InterPro"/>
</dbReference>
<keyword evidence="3" id="KW-1185">Reference proteome</keyword>
<dbReference type="InterPro" id="IPR035461">
    <property type="entry name" value="GmhA/DiaA"/>
</dbReference>
<evidence type="ECO:0000259" key="1">
    <source>
        <dbReference type="PROSITE" id="PS51464"/>
    </source>
</evidence>
<evidence type="ECO:0000313" key="2">
    <source>
        <dbReference type="EMBL" id="RCX05744.1"/>
    </source>
</evidence>
<sequence>MNHNAISKYLNASQAAVDYIPVDKVHQLATAMLRTYEKKGNIFIMGNGGSGATASHVAGDFVKGASFGLEKRFKCICINDNLPALMAIANDISYEAIFEEQLKNFASKDDLVIGLSGSGNSANVVNALVWAKSQKILTAALTGYKGGKCAEIADISVHIPISDMEIVEDLHLMVFHSIKRMITLELLGDNPGMGAVYDARIR</sequence>
<dbReference type="EMBL" id="QPJS01000001">
    <property type="protein sequence ID" value="RCX05744.1"/>
    <property type="molecule type" value="Genomic_DNA"/>
</dbReference>
<comment type="caution">
    <text evidence="2">The sequence shown here is derived from an EMBL/GenBank/DDBJ whole genome shotgun (WGS) entry which is preliminary data.</text>
</comment>
<gene>
    <name evidence="2" type="ORF">DES35_1011033</name>
</gene>
<organism evidence="2 3">
    <name type="scientific">Schleiferia thermophila</name>
    <dbReference type="NCBI Taxonomy" id="884107"/>
    <lineage>
        <taxon>Bacteria</taxon>
        <taxon>Pseudomonadati</taxon>
        <taxon>Bacteroidota</taxon>
        <taxon>Flavobacteriia</taxon>
        <taxon>Flavobacteriales</taxon>
        <taxon>Schleiferiaceae</taxon>
        <taxon>Schleiferia</taxon>
    </lineage>
</organism>
<evidence type="ECO:0000313" key="3">
    <source>
        <dbReference type="Proteomes" id="UP000253517"/>
    </source>
</evidence>
<dbReference type="CDD" id="cd05006">
    <property type="entry name" value="SIS_GmhA"/>
    <property type="match status" value="1"/>
</dbReference>
<dbReference type="PROSITE" id="PS51464">
    <property type="entry name" value="SIS"/>
    <property type="match status" value="1"/>
</dbReference>
<dbReference type="Gene3D" id="3.40.50.10490">
    <property type="entry name" value="Glucose-6-phosphate isomerase like protein, domain 1"/>
    <property type="match status" value="1"/>
</dbReference>
<dbReference type="InterPro" id="IPR001347">
    <property type="entry name" value="SIS_dom"/>
</dbReference>
<name>A0A369AE92_9FLAO</name>
<feature type="domain" description="SIS" evidence="1">
    <location>
        <begin position="32"/>
        <end position="192"/>
    </location>
</feature>
<dbReference type="SUPFAM" id="SSF53697">
    <property type="entry name" value="SIS domain"/>
    <property type="match status" value="1"/>
</dbReference>
<protein>
    <submittedName>
        <fullName evidence="2">D-sedoheptulose 7-phosphate isomerase</fullName>
    </submittedName>
</protein>
<dbReference type="GO" id="GO:0016853">
    <property type="term" value="F:isomerase activity"/>
    <property type="evidence" value="ECO:0007669"/>
    <property type="project" value="UniProtKB-KW"/>
</dbReference>
<keyword evidence="2" id="KW-0413">Isomerase</keyword>
<dbReference type="GO" id="GO:0097367">
    <property type="term" value="F:carbohydrate derivative binding"/>
    <property type="evidence" value="ECO:0007669"/>
    <property type="project" value="InterPro"/>
</dbReference>
<dbReference type="InterPro" id="IPR046348">
    <property type="entry name" value="SIS_dom_sf"/>
</dbReference>
<accession>A0A369AE92</accession>
<dbReference type="InterPro" id="IPR050099">
    <property type="entry name" value="SIS_GmhA/DiaA_subfam"/>
</dbReference>
<dbReference type="Pfam" id="PF13580">
    <property type="entry name" value="SIS_2"/>
    <property type="match status" value="1"/>
</dbReference>
<dbReference type="RefSeq" id="WP_114365991.1">
    <property type="nucleotide sequence ID" value="NZ_BHZF01000001.1"/>
</dbReference>
<reference evidence="2 3" key="1">
    <citation type="submission" date="2018-07" db="EMBL/GenBank/DDBJ databases">
        <title>Genomic Encyclopedia of Type Strains, Phase IV (KMG-IV): sequencing the most valuable type-strain genomes for metagenomic binning, comparative biology and taxonomic classification.</title>
        <authorList>
            <person name="Goeker M."/>
        </authorList>
    </citation>
    <scope>NUCLEOTIDE SEQUENCE [LARGE SCALE GENOMIC DNA]</scope>
    <source>
        <strain evidence="2 3">DSM 21410</strain>
    </source>
</reference>
<dbReference type="AlphaFoldDB" id="A0A369AE92"/>
<proteinExistence type="predicted"/>
<dbReference type="PANTHER" id="PTHR30390:SF8">
    <property type="entry name" value="SUGAR ISOMERASE (SIS)"/>
    <property type="match status" value="1"/>
</dbReference>
<dbReference type="PANTHER" id="PTHR30390">
    <property type="entry name" value="SEDOHEPTULOSE 7-PHOSPHATE ISOMERASE / DNAA INITIATOR-ASSOCIATING FACTOR FOR REPLICATION INITIATION"/>
    <property type="match status" value="1"/>
</dbReference>